<keyword evidence="3" id="KW-0234">DNA repair</keyword>
<dbReference type="GO" id="GO:0004386">
    <property type="term" value="F:helicase activity"/>
    <property type="evidence" value="ECO:0007669"/>
    <property type="project" value="UniProtKB-KW"/>
</dbReference>
<keyword evidence="2" id="KW-0547">Nucleotide-binding</keyword>
<feature type="compositionally biased region" description="Gly residues" evidence="5">
    <location>
        <begin position="295"/>
        <end position="310"/>
    </location>
</feature>
<dbReference type="Gene3D" id="3.90.320.10">
    <property type="match status" value="1"/>
</dbReference>
<evidence type="ECO:0000256" key="1">
    <source>
        <dbReference type="ARBA" id="ARBA00022763"/>
    </source>
</evidence>
<keyword evidence="8" id="KW-1185">Reference proteome</keyword>
<dbReference type="AlphaFoldDB" id="A0A839XD13"/>
<evidence type="ECO:0000256" key="2">
    <source>
        <dbReference type="ARBA" id="ARBA00022806"/>
    </source>
</evidence>
<feature type="coiled-coil region" evidence="4">
    <location>
        <begin position="208"/>
        <end position="242"/>
    </location>
</feature>
<name>A0A839XD13_9PSEU</name>
<keyword evidence="7" id="KW-0269">Exonuclease</keyword>
<dbReference type="GO" id="GO:0004527">
    <property type="term" value="F:exonuclease activity"/>
    <property type="evidence" value="ECO:0007669"/>
    <property type="project" value="UniProtKB-KW"/>
</dbReference>
<evidence type="ECO:0000256" key="3">
    <source>
        <dbReference type="ARBA" id="ARBA00023204"/>
    </source>
</evidence>
<feature type="domain" description="PD-(D/E)XK endonuclease-like" evidence="6">
    <location>
        <begin position="18"/>
        <end position="267"/>
    </location>
</feature>
<keyword evidence="2" id="KW-0067">ATP-binding</keyword>
<evidence type="ECO:0000256" key="4">
    <source>
        <dbReference type="SAM" id="Coils"/>
    </source>
</evidence>
<dbReference type="InterPro" id="IPR038726">
    <property type="entry name" value="PDDEXK_AddAB-type"/>
</dbReference>
<evidence type="ECO:0000313" key="8">
    <source>
        <dbReference type="Proteomes" id="UP000564573"/>
    </source>
</evidence>
<dbReference type="GO" id="GO:0006281">
    <property type="term" value="P:DNA repair"/>
    <property type="evidence" value="ECO:0007669"/>
    <property type="project" value="UniProtKB-KW"/>
</dbReference>
<keyword evidence="1" id="KW-0227">DNA damage</keyword>
<evidence type="ECO:0000313" key="7">
    <source>
        <dbReference type="EMBL" id="MBB3661842.1"/>
    </source>
</evidence>
<proteinExistence type="predicted"/>
<dbReference type="EMBL" id="JACIBS010000001">
    <property type="protein sequence ID" value="MBB3661842.1"/>
    <property type="molecule type" value="Genomic_DNA"/>
</dbReference>
<keyword evidence="4" id="KW-0175">Coiled coil</keyword>
<dbReference type="SUPFAM" id="SSF52980">
    <property type="entry name" value="Restriction endonuclease-like"/>
    <property type="match status" value="1"/>
</dbReference>
<evidence type="ECO:0000256" key="5">
    <source>
        <dbReference type="SAM" id="MobiDB-lite"/>
    </source>
</evidence>
<dbReference type="Pfam" id="PF12705">
    <property type="entry name" value="PDDEXK_1"/>
    <property type="match status" value="1"/>
</dbReference>
<sequence>MEQLGFDFGVTPRRLMKVTPARLSTFDDCPRRYRLAYVDRPTPQRTGPWAHSTLGAVVHNALRALFDLPAAERTPARAAALVDRHWKGAGFADSEQAGRYRRLAKEWTSRYVADHDLNTDPRGVERWVSAPAAGGDGPASMIVEGRADRIDERDGELVVVDYKTGRRAPDEHEARSSQALALYAVAAERTLHTPCRRVELHHLPSGTVAAAEHTSDSLSRQLTRAEETATDLQQAADKLADGGDPDELFPARTGRRCAWCDFRPSCPAGQQAGPAARSWDLLAPLHDDADDDRTGGSGDGTGGAGDGAAGDGERGGDGTSARATAGADRSSGGVS</sequence>
<keyword evidence="2" id="KW-0347">Helicase</keyword>
<evidence type="ECO:0000259" key="6">
    <source>
        <dbReference type="Pfam" id="PF12705"/>
    </source>
</evidence>
<keyword evidence="7" id="KW-0378">Hydrolase</keyword>
<comment type="caution">
    <text evidence="7">The sequence shown here is derived from an EMBL/GenBank/DDBJ whole genome shotgun (WGS) entry which is preliminary data.</text>
</comment>
<keyword evidence="7" id="KW-0540">Nuclease</keyword>
<feature type="region of interest" description="Disordered" evidence="5">
    <location>
        <begin position="285"/>
        <end position="335"/>
    </location>
</feature>
<dbReference type="InterPro" id="IPR011604">
    <property type="entry name" value="PDDEXK-like_dom_sf"/>
</dbReference>
<protein>
    <submittedName>
        <fullName evidence="7">RecB family exonuclease</fullName>
    </submittedName>
</protein>
<dbReference type="Proteomes" id="UP000564573">
    <property type="component" value="Unassembled WGS sequence"/>
</dbReference>
<gene>
    <name evidence="7" type="ORF">FB384_000746</name>
</gene>
<organism evidence="7 8">
    <name type="scientific">Prauserella sediminis</name>
    <dbReference type="NCBI Taxonomy" id="577680"/>
    <lineage>
        <taxon>Bacteria</taxon>
        <taxon>Bacillati</taxon>
        <taxon>Actinomycetota</taxon>
        <taxon>Actinomycetes</taxon>
        <taxon>Pseudonocardiales</taxon>
        <taxon>Pseudonocardiaceae</taxon>
        <taxon>Prauserella</taxon>
        <taxon>Prauserella salsuginis group</taxon>
    </lineage>
</organism>
<dbReference type="InterPro" id="IPR011335">
    <property type="entry name" value="Restrct_endonuc-II-like"/>
</dbReference>
<reference evidence="7 8" key="1">
    <citation type="submission" date="2020-08" db="EMBL/GenBank/DDBJ databases">
        <title>Sequencing the genomes of 1000 actinobacteria strains.</title>
        <authorList>
            <person name="Klenk H.-P."/>
        </authorList>
    </citation>
    <scope>NUCLEOTIDE SEQUENCE [LARGE SCALE GENOMIC DNA]</scope>
    <source>
        <strain evidence="7 8">DSM 45267</strain>
    </source>
</reference>
<accession>A0A839XD13</accession>